<dbReference type="GO" id="GO:0005524">
    <property type="term" value="F:ATP binding"/>
    <property type="evidence" value="ECO:0007669"/>
    <property type="project" value="UniProtKB-UniRule"/>
</dbReference>
<dbReference type="EC" id="6.2.1.64" evidence="4"/>
<dbReference type="GO" id="GO:0045116">
    <property type="term" value="P:protein neddylation"/>
    <property type="evidence" value="ECO:0007669"/>
    <property type="project" value="UniProtKB-UniRule"/>
</dbReference>
<dbReference type="OMA" id="PYLENYM"/>
<organism evidence="6 7">
    <name type="scientific">Pseudocohnilembus persalinus</name>
    <name type="common">Ciliate</name>
    <dbReference type="NCBI Taxonomy" id="266149"/>
    <lineage>
        <taxon>Eukaryota</taxon>
        <taxon>Sar</taxon>
        <taxon>Alveolata</taxon>
        <taxon>Ciliophora</taxon>
        <taxon>Intramacronucleata</taxon>
        <taxon>Oligohymenophorea</taxon>
        <taxon>Scuticociliatia</taxon>
        <taxon>Philasterida</taxon>
        <taxon>Pseudocohnilembidae</taxon>
        <taxon>Pseudocohnilembus</taxon>
    </lineage>
</organism>
<evidence type="ECO:0000256" key="2">
    <source>
        <dbReference type="ARBA" id="ARBA00022786"/>
    </source>
</evidence>
<evidence type="ECO:0000259" key="5">
    <source>
        <dbReference type="Pfam" id="PF00899"/>
    </source>
</evidence>
<comment type="caution">
    <text evidence="6">The sequence shown here is derived from an EMBL/GenBank/DDBJ whole genome shotgun (WGS) entry which is preliminary data.</text>
</comment>
<dbReference type="PANTHER" id="PTHR10953">
    <property type="entry name" value="UBIQUITIN-ACTIVATING ENZYME E1"/>
    <property type="match status" value="1"/>
</dbReference>
<reference evidence="6 7" key="1">
    <citation type="journal article" date="2015" name="Sci. Rep.">
        <title>Genome of the facultative scuticociliatosis pathogen Pseudocohnilembus persalinus provides insight into its virulence through horizontal gene transfer.</title>
        <authorList>
            <person name="Xiong J."/>
            <person name="Wang G."/>
            <person name="Cheng J."/>
            <person name="Tian M."/>
            <person name="Pan X."/>
            <person name="Warren A."/>
            <person name="Jiang C."/>
            <person name="Yuan D."/>
            <person name="Miao W."/>
        </authorList>
    </citation>
    <scope>NUCLEOTIDE SEQUENCE [LARGE SCALE GENOMIC DNA]</scope>
    <source>
        <strain evidence="6">36N120E</strain>
    </source>
</reference>
<dbReference type="InterPro" id="IPR023318">
    <property type="entry name" value="Ub_act_enz_dom_a_sf"/>
</dbReference>
<dbReference type="InterPro" id="IPR035985">
    <property type="entry name" value="Ubiquitin-activating_enz"/>
</dbReference>
<evidence type="ECO:0000256" key="1">
    <source>
        <dbReference type="ARBA" id="ARBA00022741"/>
    </source>
</evidence>
<protein>
    <recommendedName>
        <fullName evidence="4">NEDD8-activating enzyme E1 catalytic subunit</fullName>
        <ecNumber evidence="4">6.2.1.64</ecNumber>
    </recommendedName>
</protein>
<dbReference type="Gene3D" id="1.10.10.520">
    <property type="entry name" value="Ubiquitin activating enzymes (Uba3). Chain: B, domain 2"/>
    <property type="match status" value="1"/>
</dbReference>
<comment type="similarity">
    <text evidence="4">Belongs to the ubiquitin-activating E1 family. UBA3 subfamily.</text>
</comment>
<sequence>MEVEDQKWEDINNLILRKSAYQQDLLGMQEEDWKNNVFTMPILVIGAGGLGCEILKNLALSGFSDIHVVDMDTIDLTNLNRQFLFRHSDVGKGKAEVAAEFVQKRCKGVKVTPYNKSIQQLYEENGSEFYKQFQIIIGGVDNVKARQWLNQLIHAQTDFTSEGEVDPNSLYYFIDGGTEGFSGQARVIRPFISNCYECTMAQLPQNESVNLCTIASIPRNPQHCVLWVMMLEDKGTWAHAHPDRKWDTDNYDDMYEIYELSLERAKKYKIEGLTYEISCGVVKNIIPAIASTNALIAAVCCNEALKIASRCSQVLNNRFSSYGHENMNGTTEVEQRDSNCIVCQKPILLQYKSTQTVQNLKDYFIENYKAHDPSITSDFGDLIPKLKWERKDEILQKTFAQLMDDDESPWYNNTVISVYDPIAKPKLDKKFILTFTDINEEEEGDEEQ</sequence>
<dbReference type="GO" id="GO:0005737">
    <property type="term" value="C:cytoplasm"/>
    <property type="evidence" value="ECO:0007669"/>
    <property type="project" value="TreeGrafter"/>
</dbReference>
<dbReference type="InParanoid" id="A0A0V0QE96"/>
<dbReference type="EMBL" id="LDAU01000189">
    <property type="protein sequence ID" value="KRX00486.1"/>
    <property type="molecule type" value="Genomic_DNA"/>
</dbReference>
<dbReference type="SUPFAM" id="SSF69572">
    <property type="entry name" value="Activating enzymes of the ubiquitin-like proteins"/>
    <property type="match status" value="1"/>
</dbReference>
<dbReference type="AlphaFoldDB" id="A0A0V0QE96"/>
<keyword evidence="1 4" id="KW-0547">Nucleotide-binding</keyword>
<dbReference type="FunCoup" id="A0A0V0QE96">
    <property type="interactions" value="506"/>
</dbReference>
<dbReference type="PANTHER" id="PTHR10953:SF6">
    <property type="entry name" value="NEDD8-ACTIVATING ENZYME E1 CATALYTIC SUBUNIT"/>
    <property type="match status" value="1"/>
</dbReference>
<accession>A0A0V0QE96</accession>
<name>A0A0V0QE96_PSEPJ</name>
<proteinExistence type="inferred from homology"/>
<dbReference type="InterPro" id="IPR000594">
    <property type="entry name" value="ThiF_NAD_FAD-bd"/>
</dbReference>
<comment type="function">
    <text evidence="4">Catalytic subunit of the dimeric E1 enzyme, which activates NEDD8.</text>
</comment>
<evidence type="ECO:0000256" key="4">
    <source>
        <dbReference type="RuleBase" id="RU368009"/>
    </source>
</evidence>
<dbReference type="InterPro" id="IPR045886">
    <property type="entry name" value="ThiF/MoeB/HesA"/>
</dbReference>
<gene>
    <name evidence="6" type="ORF">PPERSA_03219</name>
</gene>
<evidence type="ECO:0000313" key="6">
    <source>
        <dbReference type="EMBL" id="KRX00486.1"/>
    </source>
</evidence>
<keyword evidence="4" id="KW-0436">Ligase</keyword>
<dbReference type="Pfam" id="PF00899">
    <property type="entry name" value="ThiF"/>
    <property type="match status" value="1"/>
</dbReference>
<dbReference type="OrthoDB" id="10255449at2759"/>
<keyword evidence="3 4" id="KW-0067">ATP-binding</keyword>
<dbReference type="GO" id="GO:0005634">
    <property type="term" value="C:nucleus"/>
    <property type="evidence" value="ECO:0007669"/>
    <property type="project" value="TreeGrafter"/>
</dbReference>
<dbReference type="FunFam" id="3.50.50.80:FF:000002">
    <property type="entry name" value="SUMO-activating enzyme subunit 2"/>
    <property type="match status" value="1"/>
</dbReference>
<evidence type="ECO:0000256" key="3">
    <source>
        <dbReference type="ARBA" id="ARBA00022840"/>
    </source>
</evidence>
<comment type="pathway">
    <text evidence="4">Protein modification; protein neddylation.</text>
</comment>
<dbReference type="UniPathway" id="UPA00885"/>
<dbReference type="Gene3D" id="3.40.50.720">
    <property type="entry name" value="NAD(P)-binding Rossmann-like Domain"/>
    <property type="match status" value="1"/>
</dbReference>
<dbReference type="Proteomes" id="UP000054937">
    <property type="component" value="Unassembled WGS sequence"/>
</dbReference>
<feature type="domain" description="THIF-type NAD/FAD binding fold" evidence="5">
    <location>
        <begin position="34"/>
        <end position="340"/>
    </location>
</feature>
<keyword evidence="2 4" id="KW-0833">Ubl conjugation pathway</keyword>
<dbReference type="GO" id="GO:0019781">
    <property type="term" value="F:NEDD8 activating enzyme activity"/>
    <property type="evidence" value="ECO:0007669"/>
    <property type="project" value="UniProtKB-UniRule"/>
</dbReference>
<comment type="catalytic activity">
    <reaction evidence="4">
        <text>ATP + [NEDD8 protein] + [E1 NEDD8-activating enzyme]-L-cysteine = AMP + diphosphate + [E1 NEDD8-activating enzyme]-S-[NEDD8 protein]-yl-L-cysteine.</text>
        <dbReference type="EC" id="6.2.1.64"/>
    </reaction>
</comment>
<evidence type="ECO:0000313" key="7">
    <source>
        <dbReference type="Proteomes" id="UP000054937"/>
    </source>
</evidence>
<keyword evidence="7" id="KW-1185">Reference proteome</keyword>